<name>A0ABR1CCZ9_NECAM</name>
<sequence length="112" mass="12754">MVLAEYRKVAPGSIYIDVQPVVKTKPTMPVCRAVRVDQMVAQDVFELWTKGTHALLAMETVSDSALTTREQCPQTLTYVCFSNLQSLSRAYQIVHDCSAEDQKQKERRMKDE</sequence>
<evidence type="ECO:0000313" key="2">
    <source>
        <dbReference type="Proteomes" id="UP001303046"/>
    </source>
</evidence>
<comment type="caution">
    <text evidence="1">The sequence shown here is derived from an EMBL/GenBank/DDBJ whole genome shotgun (WGS) entry which is preliminary data.</text>
</comment>
<evidence type="ECO:0000313" key="1">
    <source>
        <dbReference type="EMBL" id="KAK6735300.1"/>
    </source>
</evidence>
<protein>
    <submittedName>
        <fullName evidence="1">Uncharacterized protein</fullName>
    </submittedName>
</protein>
<reference evidence="1 2" key="1">
    <citation type="submission" date="2023-08" db="EMBL/GenBank/DDBJ databases">
        <title>A Necator americanus chromosomal reference genome.</title>
        <authorList>
            <person name="Ilik V."/>
            <person name="Petrzelkova K.J."/>
            <person name="Pardy F."/>
            <person name="Fuh T."/>
            <person name="Niatou-Singa F.S."/>
            <person name="Gouil Q."/>
            <person name="Baker L."/>
            <person name="Ritchie M.E."/>
            <person name="Jex A.R."/>
            <person name="Gazzola D."/>
            <person name="Li H."/>
            <person name="Toshio Fujiwara R."/>
            <person name="Zhan B."/>
            <person name="Aroian R.V."/>
            <person name="Pafco B."/>
            <person name="Schwarz E.M."/>
        </authorList>
    </citation>
    <scope>NUCLEOTIDE SEQUENCE [LARGE SCALE GENOMIC DNA]</scope>
    <source>
        <strain evidence="1 2">Aroian</strain>
        <tissue evidence="1">Whole animal</tissue>
    </source>
</reference>
<accession>A0ABR1CCZ9</accession>
<dbReference type="Proteomes" id="UP001303046">
    <property type="component" value="Unassembled WGS sequence"/>
</dbReference>
<dbReference type="EMBL" id="JAVFWL010000002">
    <property type="protein sequence ID" value="KAK6735300.1"/>
    <property type="molecule type" value="Genomic_DNA"/>
</dbReference>
<gene>
    <name evidence="1" type="primary">Necator_chrII.g6267</name>
    <name evidence="1" type="ORF">RB195_018474</name>
</gene>
<proteinExistence type="predicted"/>
<keyword evidence="2" id="KW-1185">Reference proteome</keyword>
<organism evidence="1 2">
    <name type="scientific">Necator americanus</name>
    <name type="common">Human hookworm</name>
    <dbReference type="NCBI Taxonomy" id="51031"/>
    <lineage>
        <taxon>Eukaryota</taxon>
        <taxon>Metazoa</taxon>
        <taxon>Ecdysozoa</taxon>
        <taxon>Nematoda</taxon>
        <taxon>Chromadorea</taxon>
        <taxon>Rhabditida</taxon>
        <taxon>Rhabditina</taxon>
        <taxon>Rhabditomorpha</taxon>
        <taxon>Strongyloidea</taxon>
        <taxon>Ancylostomatidae</taxon>
        <taxon>Bunostominae</taxon>
        <taxon>Necator</taxon>
    </lineage>
</organism>